<evidence type="ECO:0000256" key="2">
    <source>
        <dbReference type="ARBA" id="ARBA00011059"/>
    </source>
</evidence>
<evidence type="ECO:0000256" key="10">
    <source>
        <dbReference type="ARBA" id="ARBA00023212"/>
    </source>
</evidence>
<dbReference type="GO" id="GO:0005874">
    <property type="term" value="C:microtubule"/>
    <property type="evidence" value="ECO:0007669"/>
    <property type="project" value="UniProtKB-KW"/>
</dbReference>
<dbReference type="PANTHER" id="PTHR12442">
    <property type="entry name" value="DYNEIN INTERMEDIATE CHAIN"/>
    <property type="match status" value="1"/>
</dbReference>
<keyword evidence="8" id="KW-0969">Cilium</keyword>
<evidence type="ECO:0000256" key="5">
    <source>
        <dbReference type="ARBA" id="ARBA00022701"/>
    </source>
</evidence>
<dbReference type="Proteomes" id="UP000692954">
    <property type="component" value="Unassembled WGS sequence"/>
</dbReference>
<keyword evidence="9" id="KW-0505">Motor protein</keyword>
<evidence type="ECO:0000256" key="11">
    <source>
        <dbReference type="ARBA" id="ARBA00023273"/>
    </source>
</evidence>
<comment type="subcellular location">
    <subcellularLocation>
        <location evidence="1">Cytoplasm</location>
        <location evidence="1">Cytoskeleton</location>
        <location evidence="1">Cilium axoneme</location>
    </subcellularLocation>
</comment>
<dbReference type="GO" id="GO:0045504">
    <property type="term" value="F:dynein heavy chain binding"/>
    <property type="evidence" value="ECO:0007669"/>
    <property type="project" value="TreeGrafter"/>
</dbReference>
<evidence type="ECO:0000256" key="8">
    <source>
        <dbReference type="ARBA" id="ARBA00023069"/>
    </source>
</evidence>
<keyword evidence="4" id="KW-0853">WD repeat</keyword>
<evidence type="ECO:0000256" key="1">
    <source>
        <dbReference type="ARBA" id="ARBA00004430"/>
    </source>
</evidence>
<comment type="similarity">
    <text evidence="2">Belongs to the dynein intermediate chain family.</text>
</comment>
<name>A0A8S1PYY0_9CILI</name>
<evidence type="ECO:0000256" key="3">
    <source>
        <dbReference type="ARBA" id="ARBA00022490"/>
    </source>
</evidence>
<feature type="region of interest" description="Disordered" evidence="12">
    <location>
        <begin position="537"/>
        <end position="588"/>
    </location>
</feature>
<dbReference type="InterPro" id="IPR050687">
    <property type="entry name" value="Dynein_IC"/>
</dbReference>
<evidence type="ECO:0000256" key="12">
    <source>
        <dbReference type="SAM" id="MobiDB-lite"/>
    </source>
</evidence>
<dbReference type="AlphaFoldDB" id="A0A8S1PYY0"/>
<proteinExistence type="inferred from homology"/>
<dbReference type="GO" id="GO:0003341">
    <property type="term" value="P:cilium movement"/>
    <property type="evidence" value="ECO:0007669"/>
    <property type="project" value="TreeGrafter"/>
</dbReference>
<comment type="caution">
    <text evidence="13">The sequence shown here is derived from an EMBL/GenBank/DDBJ whole genome shotgun (WGS) entry which is preliminary data.</text>
</comment>
<accession>A0A8S1PYY0</accession>
<sequence length="588" mass="67501">MADYYKYQRKRRDLGKPCNFQDSEIKIAGYTVILIPNYVKRNPNHIDLDNIAVYSEHSVNTERVSTGDKVMCHKEGGWPTGIDPMEQQDQNKYRRGFEKDAAFAVAVKELCNTVEKCILQNNQIDLFEEYFLDEESEHQVENLSTKLILFNDQSQGVKRSVSEISWHPEGPIKAAVSYAISRFQQMPEGMLKSSFVWDLQNPNSTEFELETNSPIKNLMYNPKLSDQIGGGCYNGSVAVWDVKKGKQPVLTSPVEKSHHDPITHFQWLFSKTGSECVTTWWDTRKLNEGPIETLNVTEGSNPNDPLFGATVLEYNTEAGPTKFVIGTEMGFLMVANKKPKKNVEITTGYGLESGCHLGPVMSINRSPPNPKFFLTIGDWSAKIWVEDIKTPIMRTKYHGSYLTDGCWSPTRNGVFFLTRKDGWMDVWDYYYRQNEIAFSHKVIAIADQDGIVTLLELCDSLYQLQFREKDVMIEMFDRESRKEKNLEAIKKQQDLMKKVVPKDNKAAQQKWEQRKAELIAEAEQQFSQIVKKDEEVKLDQLDEFSPKGSKTKKDDKKQQPKDDDKQQDQQKGDDGQQQDKQDQQQGDG</sequence>
<evidence type="ECO:0000313" key="14">
    <source>
        <dbReference type="Proteomes" id="UP000692954"/>
    </source>
</evidence>
<dbReference type="OrthoDB" id="366230at2759"/>
<evidence type="ECO:0000256" key="7">
    <source>
        <dbReference type="ARBA" id="ARBA00023017"/>
    </source>
</evidence>
<keyword evidence="3" id="KW-0963">Cytoplasm</keyword>
<keyword evidence="5" id="KW-0493">Microtubule</keyword>
<reference evidence="13" key="1">
    <citation type="submission" date="2021-01" db="EMBL/GenBank/DDBJ databases">
        <authorList>
            <consortium name="Genoscope - CEA"/>
            <person name="William W."/>
        </authorList>
    </citation>
    <scope>NUCLEOTIDE SEQUENCE</scope>
</reference>
<dbReference type="GO" id="GO:0036157">
    <property type="term" value="C:outer dynein arm"/>
    <property type="evidence" value="ECO:0007669"/>
    <property type="project" value="TreeGrafter"/>
</dbReference>
<dbReference type="EMBL" id="CAJJDN010000089">
    <property type="protein sequence ID" value="CAD8107748.1"/>
    <property type="molecule type" value="Genomic_DNA"/>
</dbReference>
<evidence type="ECO:0000256" key="6">
    <source>
        <dbReference type="ARBA" id="ARBA00022737"/>
    </source>
</evidence>
<evidence type="ECO:0000256" key="4">
    <source>
        <dbReference type="ARBA" id="ARBA00022574"/>
    </source>
</evidence>
<keyword evidence="10" id="KW-0206">Cytoskeleton</keyword>
<evidence type="ECO:0000256" key="9">
    <source>
        <dbReference type="ARBA" id="ARBA00023175"/>
    </source>
</evidence>
<keyword evidence="7" id="KW-0243">Dynein</keyword>
<evidence type="ECO:0000313" key="13">
    <source>
        <dbReference type="EMBL" id="CAD8107748.1"/>
    </source>
</evidence>
<dbReference type="GO" id="GO:0036158">
    <property type="term" value="P:outer dynein arm assembly"/>
    <property type="evidence" value="ECO:0007669"/>
    <property type="project" value="TreeGrafter"/>
</dbReference>
<keyword evidence="6" id="KW-0677">Repeat</keyword>
<keyword evidence="11" id="KW-0966">Cell projection</keyword>
<evidence type="ECO:0008006" key="15">
    <source>
        <dbReference type="Google" id="ProtNLM"/>
    </source>
</evidence>
<organism evidence="13 14">
    <name type="scientific">Paramecium sonneborni</name>
    <dbReference type="NCBI Taxonomy" id="65129"/>
    <lineage>
        <taxon>Eukaryota</taxon>
        <taxon>Sar</taxon>
        <taxon>Alveolata</taxon>
        <taxon>Ciliophora</taxon>
        <taxon>Intramacronucleata</taxon>
        <taxon>Oligohymenophorea</taxon>
        <taxon>Peniculida</taxon>
        <taxon>Parameciidae</taxon>
        <taxon>Paramecium</taxon>
    </lineage>
</organism>
<dbReference type="PANTHER" id="PTHR12442:SF7">
    <property type="entry name" value="DYNEIN AXONEMAL INTERMEDIATE CHAIN 2"/>
    <property type="match status" value="1"/>
</dbReference>
<gene>
    <name evidence="13" type="ORF">PSON_ATCC_30995.1.T0890171</name>
</gene>
<protein>
    <recommendedName>
        <fullName evidence="15">Dynein intermediate chain</fullName>
    </recommendedName>
</protein>
<feature type="compositionally biased region" description="Basic and acidic residues" evidence="12">
    <location>
        <begin position="551"/>
        <end position="582"/>
    </location>
</feature>
<dbReference type="GO" id="GO:0045503">
    <property type="term" value="F:dynein light chain binding"/>
    <property type="evidence" value="ECO:0007669"/>
    <property type="project" value="TreeGrafter"/>
</dbReference>
<keyword evidence="14" id="KW-1185">Reference proteome</keyword>